<sequence length="789" mass="91091">MGEAEWAALSEKERQARLVKMKLQERRLRQQGKFDEAAALLGEGIKNQEELARLLGEARADQKKQLEERLARRRQLKAEREAQGLTTDDATLDEIQEEEEKRNLPKNILAELQNNFDAEKEALLASLRGQDERFASERKRQLELARLRREQKRLNQEDKFDSAAIVFSIARRNEAAKEANVEKDRERQKQLAQERLAARKKKKQEQADLTNREALEERLRQEEEDQRLEEEEEKTKIAEEGERKALSTKDKTLYMYSLVFFFINQELTSNLESLRHQRQAWRQKVAEGEEVTDVSERAKVQSEQNHFLGQAVLIAMEGKCRELTPQSEGKTPEEVTGEASVLLLAELQQKQEAEGNALNSVLSGSLEEDMLKSLKDDQRRARREGWLDNLAAVVLGQASDAQDRPGTTDSTGSQEEKAISGQEEKQMQELDEELEQQKQELIKKGQLGEDIDVDAAMAELEKQYKAKKEALSSDMARQRAQLKERLAARKAKRENQMYEEDMAAAMIQRASQQAAHLSQMAAADKAKHGDKLQERLEARREARRLAAEAKKKEEEEQKRKKSEKGAMPREKTVINVDLSKEKQNEILESLRSDKEKAERKLIREKERASIQVQHKLEQRRKTRVSAAQEVFTLGERQKTILEKTQHEDRQRQLTMVKERLDKVKYERTMTIKARQRASQAKFEEMLNPQDVQQLSRDEKMNRAAEEMMRKFRTDEADVKLGVKSAFALDDSADSDSVNSGAEEGGTAGEQERPKTRGRMTDEEKRKLMKERFQKKKGRKRTQEGTTEEG</sequence>
<feature type="region of interest" description="Disordered" evidence="2">
    <location>
        <begin position="516"/>
        <end position="577"/>
    </location>
</feature>
<feature type="region of interest" description="Disordered" evidence="2">
    <location>
        <begin position="397"/>
        <end position="448"/>
    </location>
</feature>
<feature type="compositionally biased region" description="Basic and acidic residues" evidence="2">
    <location>
        <begin position="177"/>
        <end position="189"/>
    </location>
</feature>
<feature type="compositionally biased region" description="Basic and acidic residues" evidence="2">
    <location>
        <begin position="204"/>
        <end position="221"/>
    </location>
</feature>
<evidence type="ECO:0000256" key="2">
    <source>
        <dbReference type="SAM" id="MobiDB-lite"/>
    </source>
</evidence>
<reference evidence="3" key="1">
    <citation type="journal article" date="2008" name="Nature">
        <title>The amphioxus genome and the evolution of the chordate karyotype.</title>
        <authorList>
            <consortium name="US DOE Joint Genome Institute (JGI-PGF)"/>
            <person name="Putnam N.H."/>
            <person name="Butts T."/>
            <person name="Ferrier D.E.K."/>
            <person name="Furlong R.F."/>
            <person name="Hellsten U."/>
            <person name="Kawashima T."/>
            <person name="Robinson-Rechavi M."/>
            <person name="Shoguchi E."/>
            <person name="Terry A."/>
            <person name="Yu J.-K."/>
            <person name="Benito-Gutierrez E.L."/>
            <person name="Dubchak I."/>
            <person name="Garcia-Fernandez J."/>
            <person name="Gibson-Brown J.J."/>
            <person name="Grigoriev I.V."/>
            <person name="Horton A.C."/>
            <person name="de Jong P.J."/>
            <person name="Jurka J."/>
            <person name="Kapitonov V.V."/>
            <person name="Kohara Y."/>
            <person name="Kuroki Y."/>
            <person name="Lindquist E."/>
            <person name="Lucas S."/>
            <person name="Osoegawa K."/>
            <person name="Pennacchio L.A."/>
            <person name="Salamov A.A."/>
            <person name="Satou Y."/>
            <person name="Sauka-Spengler T."/>
            <person name="Schmutz J."/>
            <person name="Shin-I T."/>
            <person name="Toyoda A."/>
            <person name="Bronner-Fraser M."/>
            <person name="Fujiyama A."/>
            <person name="Holland L.Z."/>
            <person name="Holland P.W.H."/>
            <person name="Satoh N."/>
            <person name="Rokhsar D.S."/>
        </authorList>
    </citation>
    <scope>NUCLEOTIDE SEQUENCE [LARGE SCALE GENOMIC DNA]</scope>
    <source>
        <strain evidence="3">S238N-H82</strain>
        <tissue evidence="3">Testes</tissue>
    </source>
</reference>
<feature type="compositionally biased region" description="Basic and acidic residues" evidence="2">
    <location>
        <begin position="524"/>
        <end position="577"/>
    </location>
</feature>
<protein>
    <submittedName>
        <fullName evidence="3">Uncharacterized protein</fullName>
    </submittedName>
</protein>
<feature type="region of interest" description="Disordered" evidence="2">
    <location>
        <begin position="177"/>
        <end position="243"/>
    </location>
</feature>
<feature type="compositionally biased region" description="Basic and acidic residues" evidence="2">
    <location>
        <begin position="435"/>
        <end position="447"/>
    </location>
</feature>
<feature type="region of interest" description="Disordered" evidence="2">
    <location>
        <begin position="77"/>
        <end position="100"/>
    </location>
</feature>
<dbReference type="eggNOG" id="ENOG502QXUU">
    <property type="taxonomic scope" value="Eukaryota"/>
</dbReference>
<name>C3YLM4_BRAFL</name>
<feature type="compositionally biased region" description="Low complexity" evidence="2">
    <location>
        <begin position="726"/>
        <end position="741"/>
    </location>
</feature>
<feature type="coiled-coil region" evidence="1">
    <location>
        <begin position="264"/>
        <end position="291"/>
    </location>
</feature>
<proteinExistence type="predicted"/>
<feature type="compositionally biased region" description="Basic and acidic residues" evidence="2">
    <location>
        <begin position="749"/>
        <end position="771"/>
    </location>
</feature>
<gene>
    <name evidence="3" type="ORF">BRAFLDRAFT_93727</name>
</gene>
<dbReference type="EMBL" id="GG666528">
    <property type="protein sequence ID" value="EEN58793.1"/>
    <property type="molecule type" value="Genomic_DNA"/>
</dbReference>
<accession>C3YLM4</accession>
<feature type="region of interest" description="Disordered" evidence="2">
    <location>
        <begin position="726"/>
        <end position="789"/>
    </location>
</feature>
<dbReference type="AlphaFoldDB" id="C3YLM4"/>
<feature type="compositionally biased region" description="Basic and acidic residues" evidence="2">
    <location>
        <begin position="233"/>
        <end position="243"/>
    </location>
</feature>
<evidence type="ECO:0000256" key="1">
    <source>
        <dbReference type="SAM" id="Coils"/>
    </source>
</evidence>
<organism>
    <name type="scientific">Branchiostoma floridae</name>
    <name type="common">Florida lancelet</name>
    <name type="synonym">Amphioxus</name>
    <dbReference type="NCBI Taxonomy" id="7739"/>
    <lineage>
        <taxon>Eukaryota</taxon>
        <taxon>Metazoa</taxon>
        <taxon>Chordata</taxon>
        <taxon>Cephalochordata</taxon>
        <taxon>Leptocardii</taxon>
        <taxon>Amphioxiformes</taxon>
        <taxon>Branchiostomatidae</taxon>
        <taxon>Branchiostoma</taxon>
    </lineage>
</organism>
<evidence type="ECO:0000313" key="3">
    <source>
        <dbReference type="EMBL" id="EEN58793.1"/>
    </source>
</evidence>
<keyword evidence="1" id="KW-0175">Coiled coil</keyword>
<dbReference type="InParanoid" id="C3YLM4"/>
<dbReference type="STRING" id="7739.C3YLM4"/>
<feature type="compositionally biased region" description="Basic and acidic residues" evidence="2">
    <location>
        <begin position="414"/>
        <end position="428"/>
    </location>
</feature>
<feature type="compositionally biased region" description="Acidic residues" evidence="2">
    <location>
        <begin position="222"/>
        <end position="232"/>
    </location>
</feature>